<organism evidence="8 9">
    <name type="scientific">Zophobas morio</name>
    <dbReference type="NCBI Taxonomy" id="2755281"/>
    <lineage>
        <taxon>Eukaryota</taxon>
        <taxon>Metazoa</taxon>
        <taxon>Ecdysozoa</taxon>
        <taxon>Arthropoda</taxon>
        <taxon>Hexapoda</taxon>
        <taxon>Insecta</taxon>
        <taxon>Pterygota</taxon>
        <taxon>Neoptera</taxon>
        <taxon>Endopterygota</taxon>
        <taxon>Coleoptera</taxon>
        <taxon>Polyphaga</taxon>
        <taxon>Cucujiformia</taxon>
        <taxon>Tenebrionidae</taxon>
        <taxon>Zophobas</taxon>
    </lineage>
</organism>
<feature type="transmembrane region" description="Helical" evidence="6">
    <location>
        <begin position="150"/>
        <end position="167"/>
    </location>
</feature>
<feature type="compositionally biased region" description="Basic and acidic residues" evidence="5">
    <location>
        <begin position="276"/>
        <end position="285"/>
    </location>
</feature>
<dbReference type="InterPro" id="IPR057282">
    <property type="entry name" value="RETREG1-3-like_RHD"/>
</dbReference>
<reference evidence="8" key="1">
    <citation type="journal article" date="2023" name="G3 (Bethesda)">
        <title>Whole genome assemblies of Zophobas morio and Tenebrio molitor.</title>
        <authorList>
            <person name="Kaur S."/>
            <person name="Stinson S.A."/>
            <person name="diCenzo G.C."/>
        </authorList>
    </citation>
    <scope>NUCLEOTIDE SEQUENCE</scope>
    <source>
        <strain evidence="8">QUZm001</strain>
    </source>
</reference>
<evidence type="ECO:0000256" key="3">
    <source>
        <dbReference type="ARBA" id="ARBA00022989"/>
    </source>
</evidence>
<gene>
    <name evidence="8" type="ORF">Zmor_025204</name>
</gene>
<evidence type="ECO:0000259" key="7">
    <source>
        <dbReference type="Pfam" id="PF24456"/>
    </source>
</evidence>
<name>A0AA38M3N7_9CUCU</name>
<dbReference type="EMBL" id="JALNTZ010000008">
    <property type="protein sequence ID" value="KAJ3642413.1"/>
    <property type="molecule type" value="Genomic_DNA"/>
</dbReference>
<dbReference type="Pfam" id="PF24456">
    <property type="entry name" value="RHD_RETREG1-3"/>
    <property type="match status" value="1"/>
</dbReference>
<dbReference type="GO" id="GO:0016020">
    <property type="term" value="C:membrane"/>
    <property type="evidence" value="ECO:0007669"/>
    <property type="project" value="UniProtKB-SubCell"/>
</dbReference>
<evidence type="ECO:0000313" key="8">
    <source>
        <dbReference type="EMBL" id="KAJ3642413.1"/>
    </source>
</evidence>
<keyword evidence="3 6" id="KW-1133">Transmembrane helix</keyword>
<accession>A0AA38M3N7</accession>
<feature type="transmembrane region" description="Helical" evidence="6">
    <location>
        <begin position="126"/>
        <end position="144"/>
    </location>
</feature>
<proteinExistence type="predicted"/>
<evidence type="ECO:0000256" key="6">
    <source>
        <dbReference type="SAM" id="Phobius"/>
    </source>
</evidence>
<keyword evidence="2 6" id="KW-0812">Transmembrane</keyword>
<dbReference type="AlphaFoldDB" id="A0AA38M3N7"/>
<evidence type="ECO:0000313" key="9">
    <source>
        <dbReference type="Proteomes" id="UP001168821"/>
    </source>
</evidence>
<evidence type="ECO:0000256" key="2">
    <source>
        <dbReference type="ARBA" id="ARBA00022692"/>
    </source>
</evidence>
<feature type="domain" description="RETREG1-3/ARL6IP-like N-terminal reticulon-homology" evidence="7">
    <location>
        <begin position="112"/>
        <end position="166"/>
    </location>
</feature>
<feature type="compositionally biased region" description="Polar residues" evidence="5">
    <location>
        <begin position="257"/>
        <end position="273"/>
    </location>
</feature>
<dbReference type="GO" id="GO:0005783">
    <property type="term" value="C:endoplasmic reticulum"/>
    <property type="evidence" value="ECO:0007669"/>
    <property type="project" value="UniProtKB-ARBA"/>
</dbReference>
<evidence type="ECO:0000256" key="4">
    <source>
        <dbReference type="ARBA" id="ARBA00023136"/>
    </source>
</evidence>
<keyword evidence="9" id="KW-1185">Reference proteome</keyword>
<comment type="subcellular location">
    <subcellularLocation>
        <location evidence="1">Membrane</location>
        <topology evidence="1">Multi-pass membrane protein</topology>
    </subcellularLocation>
</comment>
<feature type="region of interest" description="Disordered" evidence="5">
    <location>
        <begin position="235"/>
        <end position="295"/>
    </location>
</feature>
<evidence type="ECO:0000256" key="1">
    <source>
        <dbReference type="ARBA" id="ARBA00004141"/>
    </source>
</evidence>
<keyword evidence="4 6" id="KW-0472">Membrane</keyword>
<feature type="compositionally biased region" description="Acidic residues" evidence="5">
    <location>
        <begin position="243"/>
        <end position="253"/>
    </location>
</feature>
<dbReference type="Proteomes" id="UP001168821">
    <property type="component" value="Unassembled WGS sequence"/>
</dbReference>
<feature type="region of interest" description="Disordered" evidence="5">
    <location>
        <begin position="348"/>
        <end position="370"/>
    </location>
</feature>
<sequence>MDFLTRKLRDFRGIFVREEKAEEKREITRFEGYFELCYKILSWEDISLTLTTFLVLNFVFWLVIQLQLKFFGVIFLLTLVGFVVDACFENTQYVNVEASHLEILDELKNDLTDIVLSLKALRKDSPSSFCIGMSLIFLSISFVARNISGYVLFYLVLLAIFFVPLGLSKVPPEYLASLKQFIRAIGSERGVLAEDELIPFISDKDFNRGDPDLDSLLTDKTADSVTSSLISGLNSMPSHLDAEDKESLEEEDLLPPGNNQGAISFTPGEISSDSDSDNKGIRFESGHFNGDSSSEEEAYAKNLSFANVDNRDSVDKDTISTLLNVAAVGDNLIKMASIIKNVVVNPPVQRKDSSSDSDFEIINSEEAQEH</sequence>
<protein>
    <recommendedName>
        <fullName evidence="7">RETREG1-3/ARL6IP-like N-terminal reticulon-homology domain-containing protein</fullName>
    </recommendedName>
</protein>
<evidence type="ECO:0000256" key="5">
    <source>
        <dbReference type="SAM" id="MobiDB-lite"/>
    </source>
</evidence>
<comment type="caution">
    <text evidence="8">The sequence shown here is derived from an EMBL/GenBank/DDBJ whole genome shotgun (WGS) entry which is preliminary data.</text>
</comment>